<name>A0A6S7KM00_PARCT</name>
<comment type="caution">
    <text evidence="1">The sequence shown here is derived from an EMBL/GenBank/DDBJ whole genome shotgun (WGS) entry which is preliminary data.</text>
</comment>
<sequence>MECVGVLSAPEDVISPANIPLFGILAENTAEPGQCYFCFEQIDENELLAMTMHCCQQKAHCRCLQMWATHYIGTDIETVRCGYCRAPFPDKELCYLCLQNKITGQELKETRC</sequence>
<keyword evidence="2" id="KW-1185">Reference proteome</keyword>
<organism evidence="1 2">
    <name type="scientific">Paramuricea clavata</name>
    <name type="common">Red gorgonian</name>
    <name type="synonym">Violescent sea-whip</name>
    <dbReference type="NCBI Taxonomy" id="317549"/>
    <lineage>
        <taxon>Eukaryota</taxon>
        <taxon>Metazoa</taxon>
        <taxon>Cnidaria</taxon>
        <taxon>Anthozoa</taxon>
        <taxon>Octocorallia</taxon>
        <taxon>Malacalcyonacea</taxon>
        <taxon>Plexauridae</taxon>
        <taxon>Paramuricea</taxon>
    </lineage>
</organism>
<accession>A0A6S7KM00</accession>
<dbReference type="AlphaFoldDB" id="A0A6S7KM00"/>
<gene>
    <name evidence="1" type="ORF">PACLA_8A067101</name>
</gene>
<evidence type="ECO:0000313" key="1">
    <source>
        <dbReference type="EMBL" id="CAB4043261.1"/>
    </source>
</evidence>
<dbReference type="EMBL" id="CACRXK020031898">
    <property type="protein sequence ID" value="CAB4043261.1"/>
    <property type="molecule type" value="Genomic_DNA"/>
</dbReference>
<evidence type="ECO:0000313" key="2">
    <source>
        <dbReference type="Proteomes" id="UP001152795"/>
    </source>
</evidence>
<feature type="non-terminal residue" evidence="1">
    <location>
        <position position="112"/>
    </location>
</feature>
<proteinExistence type="predicted"/>
<reference evidence="1" key="1">
    <citation type="submission" date="2020-04" db="EMBL/GenBank/DDBJ databases">
        <authorList>
            <person name="Alioto T."/>
            <person name="Alioto T."/>
            <person name="Gomez Garrido J."/>
        </authorList>
    </citation>
    <scope>NUCLEOTIDE SEQUENCE</scope>
    <source>
        <strain evidence="1">A484AB</strain>
    </source>
</reference>
<dbReference type="Proteomes" id="UP001152795">
    <property type="component" value="Unassembled WGS sequence"/>
</dbReference>
<protein>
    <submittedName>
        <fullName evidence="1">Uncharacterized protein</fullName>
    </submittedName>
</protein>